<dbReference type="InterPro" id="IPR000326">
    <property type="entry name" value="PAP2/HPO"/>
</dbReference>
<dbReference type="InterPro" id="IPR036938">
    <property type="entry name" value="PAP2/HPO_sf"/>
</dbReference>
<feature type="domain" description="Phosphatidic acid phosphatase type 2/haloperoxidase" evidence="2">
    <location>
        <begin position="79"/>
        <end position="194"/>
    </location>
</feature>
<keyword evidence="1" id="KW-1133">Transmembrane helix</keyword>
<dbReference type="Pfam" id="PF01569">
    <property type="entry name" value="PAP2"/>
    <property type="match status" value="1"/>
</dbReference>
<evidence type="ECO:0000256" key="1">
    <source>
        <dbReference type="SAM" id="Phobius"/>
    </source>
</evidence>
<gene>
    <name evidence="3" type="ORF">ACFQ14_04110</name>
</gene>
<dbReference type="SUPFAM" id="SSF48317">
    <property type="entry name" value="Acid phosphatase/Vanadium-dependent haloperoxidase"/>
    <property type="match status" value="1"/>
</dbReference>
<dbReference type="RefSeq" id="WP_377211439.1">
    <property type="nucleotide sequence ID" value="NZ_JBHTJV010000003.1"/>
</dbReference>
<name>A0ABW3FEA9_9HYPH</name>
<keyword evidence="1" id="KW-0812">Transmembrane</keyword>
<reference evidence="4" key="1">
    <citation type="journal article" date="2019" name="Int. J. Syst. Evol. Microbiol.">
        <title>The Global Catalogue of Microorganisms (GCM) 10K type strain sequencing project: providing services to taxonomists for standard genome sequencing and annotation.</title>
        <authorList>
            <consortium name="The Broad Institute Genomics Platform"/>
            <consortium name="The Broad Institute Genome Sequencing Center for Infectious Disease"/>
            <person name="Wu L."/>
            <person name="Ma J."/>
        </authorList>
    </citation>
    <scope>NUCLEOTIDE SEQUENCE [LARGE SCALE GENOMIC DNA]</scope>
    <source>
        <strain evidence="4">CCUG 60023</strain>
    </source>
</reference>
<keyword evidence="4" id="KW-1185">Reference proteome</keyword>
<proteinExistence type="predicted"/>
<comment type="caution">
    <text evidence="3">The sequence shown here is derived from an EMBL/GenBank/DDBJ whole genome shotgun (WGS) entry which is preliminary data.</text>
</comment>
<evidence type="ECO:0000313" key="3">
    <source>
        <dbReference type="EMBL" id="MFD0915585.1"/>
    </source>
</evidence>
<dbReference type="PANTHER" id="PTHR14969:SF13">
    <property type="entry name" value="AT30094P"/>
    <property type="match status" value="1"/>
</dbReference>
<dbReference type="Gene3D" id="1.20.144.10">
    <property type="entry name" value="Phosphatidic acid phosphatase type 2/haloperoxidase"/>
    <property type="match status" value="2"/>
</dbReference>
<dbReference type="SMART" id="SM00014">
    <property type="entry name" value="acidPPc"/>
    <property type="match status" value="1"/>
</dbReference>
<accession>A0ABW3FEA9</accession>
<keyword evidence="1" id="KW-0472">Membrane</keyword>
<feature type="transmembrane region" description="Helical" evidence="1">
    <location>
        <begin position="128"/>
        <end position="148"/>
    </location>
</feature>
<sequence length="216" mass="23804">MIVLAMVAMCVLFFDVAAVEAARQFREDFPTFAITFWYFTNVGKLLWVMLIGVPLAVYLACNYWPVRGFSTIRERFGLYADANFVLFSVGFAGGGASLIKNLIGRARPRHMDALGPLHFDFARFDSGFASFPSGHSAVFGAMMVALALVMPKYKWVFLAIGALGGVSRVVLGAHYPSDVIGGLAWGAVVTLLIAHYLKRRGLLFAAGQTFWPQRHR</sequence>
<feature type="transmembrane region" description="Helical" evidence="1">
    <location>
        <begin position="179"/>
        <end position="197"/>
    </location>
</feature>
<protein>
    <submittedName>
        <fullName evidence="3">Phosphatase PAP2 family protein</fullName>
    </submittedName>
</protein>
<dbReference type="EMBL" id="JBHTJV010000003">
    <property type="protein sequence ID" value="MFD0915585.1"/>
    <property type="molecule type" value="Genomic_DNA"/>
</dbReference>
<organism evidence="3 4">
    <name type="scientific">Pseudahrensia aquimaris</name>
    <dbReference type="NCBI Taxonomy" id="744461"/>
    <lineage>
        <taxon>Bacteria</taxon>
        <taxon>Pseudomonadati</taxon>
        <taxon>Pseudomonadota</taxon>
        <taxon>Alphaproteobacteria</taxon>
        <taxon>Hyphomicrobiales</taxon>
        <taxon>Ahrensiaceae</taxon>
        <taxon>Pseudahrensia</taxon>
    </lineage>
</organism>
<dbReference type="PANTHER" id="PTHR14969">
    <property type="entry name" value="SPHINGOSINE-1-PHOSPHATE PHOSPHOHYDROLASE"/>
    <property type="match status" value="1"/>
</dbReference>
<feature type="transmembrane region" description="Helical" evidence="1">
    <location>
        <begin position="45"/>
        <end position="64"/>
    </location>
</feature>
<evidence type="ECO:0000259" key="2">
    <source>
        <dbReference type="SMART" id="SM00014"/>
    </source>
</evidence>
<dbReference type="Proteomes" id="UP001597101">
    <property type="component" value="Unassembled WGS sequence"/>
</dbReference>
<evidence type="ECO:0000313" key="4">
    <source>
        <dbReference type="Proteomes" id="UP001597101"/>
    </source>
</evidence>
<feature type="transmembrane region" description="Helical" evidence="1">
    <location>
        <begin position="155"/>
        <end position="173"/>
    </location>
</feature>
<feature type="transmembrane region" description="Helical" evidence="1">
    <location>
        <begin position="76"/>
        <end position="99"/>
    </location>
</feature>